<comment type="caution">
    <text evidence="2">The sequence shown here is derived from an EMBL/GenBank/DDBJ whole genome shotgun (WGS) entry which is preliminary data.</text>
</comment>
<dbReference type="AlphaFoldDB" id="A0A834H9T7"/>
<dbReference type="OrthoDB" id="2402896at2759"/>
<protein>
    <recommendedName>
        <fullName evidence="1">MULE transposase domain-containing protein</fullName>
    </recommendedName>
</protein>
<accession>A0A834H9T7</accession>
<dbReference type="PANTHER" id="PTHR47718">
    <property type="entry name" value="OS01G0519700 PROTEIN"/>
    <property type="match status" value="1"/>
</dbReference>
<evidence type="ECO:0000313" key="2">
    <source>
        <dbReference type="EMBL" id="KAF7149312.1"/>
    </source>
</evidence>
<dbReference type="InterPro" id="IPR018289">
    <property type="entry name" value="MULE_transposase_dom"/>
</dbReference>
<organism evidence="2 3">
    <name type="scientific">Rhododendron simsii</name>
    <name type="common">Sims's rhododendron</name>
    <dbReference type="NCBI Taxonomy" id="118357"/>
    <lineage>
        <taxon>Eukaryota</taxon>
        <taxon>Viridiplantae</taxon>
        <taxon>Streptophyta</taxon>
        <taxon>Embryophyta</taxon>
        <taxon>Tracheophyta</taxon>
        <taxon>Spermatophyta</taxon>
        <taxon>Magnoliopsida</taxon>
        <taxon>eudicotyledons</taxon>
        <taxon>Gunneridae</taxon>
        <taxon>Pentapetalae</taxon>
        <taxon>asterids</taxon>
        <taxon>Ericales</taxon>
        <taxon>Ericaceae</taxon>
        <taxon>Ericoideae</taxon>
        <taxon>Rhodoreae</taxon>
        <taxon>Rhododendron</taxon>
    </lineage>
</organism>
<reference evidence="2" key="1">
    <citation type="submission" date="2019-11" db="EMBL/GenBank/DDBJ databases">
        <authorList>
            <person name="Liu Y."/>
            <person name="Hou J."/>
            <person name="Li T.-Q."/>
            <person name="Guan C.-H."/>
            <person name="Wu X."/>
            <person name="Wu H.-Z."/>
            <person name="Ling F."/>
            <person name="Zhang R."/>
            <person name="Shi X.-G."/>
            <person name="Ren J.-P."/>
            <person name="Chen E.-F."/>
            <person name="Sun J.-M."/>
        </authorList>
    </citation>
    <scope>NUCLEOTIDE SEQUENCE</scope>
    <source>
        <strain evidence="2">Adult_tree_wgs_1</strain>
        <tissue evidence="2">Leaves</tissue>
    </source>
</reference>
<gene>
    <name evidence="2" type="ORF">RHSIM_Rhsim03G0080900</name>
</gene>
<dbReference type="Proteomes" id="UP000626092">
    <property type="component" value="Unassembled WGS sequence"/>
</dbReference>
<evidence type="ECO:0000313" key="3">
    <source>
        <dbReference type="Proteomes" id="UP000626092"/>
    </source>
</evidence>
<keyword evidence="3" id="KW-1185">Reference proteome</keyword>
<dbReference type="EMBL" id="WJXA01000003">
    <property type="protein sequence ID" value="KAF7149312.1"/>
    <property type="molecule type" value="Genomic_DNA"/>
</dbReference>
<feature type="domain" description="MULE transposase" evidence="1">
    <location>
        <begin position="267"/>
        <end position="360"/>
    </location>
</feature>
<sequence length="405" mass="46513">MPFSISYNIEPFIYCNINVPMVFLMLPYNKADMETDQQEESIMPPPTVHQPSMLCESTNSSQGLYTPQVKNDLIPKINQEFDSLEKVQVFYNRYAKEGGFSTRSHSSRKSTVDVNVINCRAKLAVVRKGEKYVVSQFVEGHNHSLASPRRAHLLPSHRKVSAAKKALIEQLSAANVPTCQQMTIFDLESGGIENVGCSQQDLYNYKRDKKMTVDGHDANMLYEYFQSEKAKNDGFTFTIEKDDADRMTHCFWVDATARKSYKYFGDVVVFDTTYNTNRYSMIFAPILGVNHHRQTTLFGCAFLCDETSETFEWLLKEWLKAMPAGPPKMIITDQDLAITKAISIALPNTLHRYCMWHITNKFSEKISALAYKEHYAEFKNCIWNFETPEQFEAGWVEVVNKANLY</sequence>
<name>A0A834H9T7_RHOSS</name>
<evidence type="ECO:0000259" key="1">
    <source>
        <dbReference type="Pfam" id="PF10551"/>
    </source>
</evidence>
<proteinExistence type="predicted"/>
<dbReference type="Pfam" id="PF10551">
    <property type="entry name" value="MULE"/>
    <property type="match status" value="1"/>
</dbReference>